<proteinExistence type="predicted"/>
<sequence length="181" mass="20099">MVLCDLLMGGLLEAIATNDHAAVAEFRLRFLERELPEIELSAATMLLARQLCLLSGREFERAADELEGSWAEWLESGLVHPRDDVWNGVRGSANNDAELVHASLLVLSSKRFAALRYAVESGLLLRSTLPARLTLQTDSCALLVLARMRGMEISLEAEEPLTRRAALLWRLGEWPFTSPAD</sequence>
<protein>
    <submittedName>
        <fullName evidence="1">Uncharacterized protein</fullName>
    </submittedName>
</protein>
<keyword evidence="2" id="KW-1185">Reference proteome</keyword>
<evidence type="ECO:0000313" key="1">
    <source>
        <dbReference type="EMBL" id="EPX59129.1"/>
    </source>
</evidence>
<dbReference type="Proteomes" id="UP000011682">
    <property type="component" value="Unassembled WGS sequence"/>
</dbReference>
<organism evidence="1 2">
    <name type="scientific">Cystobacter fuscus (strain ATCC 25194 / DSM 2262 / NBRC 100088 / M29)</name>
    <dbReference type="NCBI Taxonomy" id="1242864"/>
    <lineage>
        <taxon>Bacteria</taxon>
        <taxon>Pseudomonadati</taxon>
        <taxon>Myxococcota</taxon>
        <taxon>Myxococcia</taxon>
        <taxon>Myxococcales</taxon>
        <taxon>Cystobacterineae</taxon>
        <taxon>Archangiaceae</taxon>
        <taxon>Cystobacter</taxon>
    </lineage>
</organism>
<accession>S9QCT7</accession>
<dbReference type="AlphaFoldDB" id="S9QCT7"/>
<reference evidence="1" key="1">
    <citation type="submission" date="2013-05" db="EMBL/GenBank/DDBJ databases">
        <title>Genome assembly of Cystobacter fuscus DSM 2262.</title>
        <authorList>
            <person name="Sharma G."/>
            <person name="Khatri I."/>
            <person name="Kaur C."/>
            <person name="Mayilraj S."/>
            <person name="Subramanian S."/>
        </authorList>
    </citation>
    <scope>NUCLEOTIDE SEQUENCE [LARGE SCALE GENOMIC DNA]</scope>
    <source>
        <strain evidence="1">DSM 2262</strain>
    </source>
</reference>
<evidence type="ECO:0000313" key="2">
    <source>
        <dbReference type="Proteomes" id="UP000011682"/>
    </source>
</evidence>
<name>S9QCT7_CYSF2</name>
<gene>
    <name evidence="1" type="ORF">D187_003231</name>
</gene>
<dbReference type="RefSeq" id="WP_002631764.1">
    <property type="nucleotide sequence ID" value="NZ_ANAH02000019.1"/>
</dbReference>
<comment type="caution">
    <text evidence="1">The sequence shown here is derived from an EMBL/GenBank/DDBJ whole genome shotgun (WGS) entry which is preliminary data.</text>
</comment>
<dbReference type="EMBL" id="ANAH02000019">
    <property type="protein sequence ID" value="EPX59129.1"/>
    <property type="molecule type" value="Genomic_DNA"/>
</dbReference>